<name>A0ABX8FEG9_9BACI</name>
<evidence type="ECO:0000256" key="8">
    <source>
        <dbReference type="SAM" id="MobiDB-lite"/>
    </source>
</evidence>
<comment type="subcellular location">
    <subcellularLocation>
        <location evidence="1">Cell membrane</location>
        <topology evidence="1">Multi-pass membrane protein</topology>
    </subcellularLocation>
</comment>
<feature type="transmembrane region" description="Helical" evidence="9">
    <location>
        <begin position="262"/>
        <end position="282"/>
    </location>
</feature>
<feature type="transmembrane region" description="Helical" evidence="9">
    <location>
        <begin position="139"/>
        <end position="160"/>
    </location>
</feature>
<evidence type="ECO:0000256" key="2">
    <source>
        <dbReference type="ARBA" id="ARBA00005658"/>
    </source>
</evidence>
<evidence type="ECO:0000256" key="7">
    <source>
        <dbReference type="ARBA" id="ARBA00023136"/>
    </source>
</evidence>
<dbReference type="RefSeq" id="WP_066449285.1">
    <property type="nucleotide sequence ID" value="NZ_CP071709.1"/>
</dbReference>
<feature type="transmembrane region" description="Helical" evidence="9">
    <location>
        <begin position="50"/>
        <end position="68"/>
    </location>
</feature>
<proteinExistence type="inferred from homology"/>
<feature type="transmembrane region" description="Helical" evidence="9">
    <location>
        <begin position="470"/>
        <end position="490"/>
    </location>
</feature>
<accession>A0ABX8FEG9</accession>
<dbReference type="NCBIfam" id="TIGR00842">
    <property type="entry name" value="bcct"/>
    <property type="match status" value="1"/>
</dbReference>
<evidence type="ECO:0000256" key="6">
    <source>
        <dbReference type="ARBA" id="ARBA00022989"/>
    </source>
</evidence>
<evidence type="ECO:0000256" key="4">
    <source>
        <dbReference type="ARBA" id="ARBA00022475"/>
    </source>
</evidence>
<feature type="transmembrane region" description="Helical" evidence="9">
    <location>
        <begin position="441"/>
        <end position="464"/>
    </location>
</feature>
<keyword evidence="4" id="KW-1003">Cell membrane</keyword>
<dbReference type="PANTHER" id="PTHR30047">
    <property type="entry name" value="HIGH-AFFINITY CHOLINE TRANSPORT PROTEIN-RELATED"/>
    <property type="match status" value="1"/>
</dbReference>
<evidence type="ECO:0000256" key="5">
    <source>
        <dbReference type="ARBA" id="ARBA00022692"/>
    </source>
</evidence>
<dbReference type="PANTHER" id="PTHR30047:SF7">
    <property type="entry name" value="HIGH-AFFINITY CHOLINE TRANSPORT PROTEIN"/>
    <property type="match status" value="1"/>
</dbReference>
<feature type="transmembrane region" description="Helical" evidence="9">
    <location>
        <begin position="346"/>
        <end position="366"/>
    </location>
</feature>
<feature type="compositionally biased region" description="Basic and acidic residues" evidence="8">
    <location>
        <begin position="509"/>
        <end position="531"/>
    </location>
</feature>
<feature type="transmembrane region" description="Helical" evidence="9">
    <location>
        <begin position="190"/>
        <end position="209"/>
    </location>
</feature>
<feature type="transmembrane region" description="Helical" evidence="9">
    <location>
        <begin position="404"/>
        <end position="429"/>
    </location>
</feature>
<sequence length="531" mass="57476">MNSQKKKLNIVFYASAVIIASLVLAGAFMPAAFAEVANTALQFTTHNFGWLYLGAIFIFAIFLIYLIFSKYGSIRLGGKNERPKYPLFTWIGMLFSAGFGVALVFYGIGEPMSHFFAPPFSDVEAQSTEAGRIAMGYSFFHYGISQWTVFGIVGLAMAYFQFKKGTDGMVSTTLSPIIGKGKHEKPTKRLVDILAIVATVLGVATSIGLGVMQINGGVTSTFGIAESPWTLIIIMAILTGLYLLSATTGLDKGIRWLSNFNLGAALVFMLFVFVTGPTVFILDTLIVGLGDYITNFISYSLRLSPYSGGEWVYDWTVFYWAWAIAWAPFVGAFVARVSRGRTIREFILGVMVAPPAIALLWIAVFGGTALHMDLFEGGTIAAAVNNDITSALFATLAGLPFTEIVSVFVLLLIFTFLITSADSAVFILSSMSTGGSLNPPIRIRIIWGVLMSGISLILLLASGLTGLQTASIIAALPFVIILLLMNFSIFKVIRADYKKEAVAKNPAAVKKETREKTQKTSKLKEDSASVS</sequence>
<dbReference type="Pfam" id="PF02028">
    <property type="entry name" value="BCCT"/>
    <property type="match status" value="1"/>
</dbReference>
<keyword evidence="6 9" id="KW-1133">Transmembrane helix</keyword>
<feature type="transmembrane region" description="Helical" evidence="9">
    <location>
        <begin position="88"/>
        <end position="108"/>
    </location>
</feature>
<feature type="transmembrane region" description="Helical" evidence="9">
    <location>
        <begin position="317"/>
        <end position="334"/>
    </location>
</feature>
<dbReference type="InterPro" id="IPR000060">
    <property type="entry name" value="BCCT_transptr"/>
</dbReference>
<evidence type="ECO:0000256" key="9">
    <source>
        <dbReference type="SAM" id="Phobius"/>
    </source>
</evidence>
<comment type="similarity">
    <text evidence="2">Belongs to the BCCT transporter (TC 2.A.15) family.</text>
</comment>
<evidence type="ECO:0000256" key="3">
    <source>
        <dbReference type="ARBA" id="ARBA00022448"/>
    </source>
</evidence>
<reference evidence="10 11" key="1">
    <citation type="submission" date="2021-03" db="EMBL/GenBank/DDBJ databases">
        <title>The first data on the complete genome of the tetrodotoxin-producing bacterium.</title>
        <authorList>
            <person name="Melnikova D.I."/>
            <person name="Nijland R."/>
            <person name="Magarlamov T.Y."/>
        </authorList>
    </citation>
    <scope>NUCLEOTIDE SEQUENCE [LARGE SCALE GENOMIC DNA]</scope>
    <source>
        <strain evidence="10 11">1839</strain>
    </source>
</reference>
<dbReference type="Proteomes" id="UP000679247">
    <property type="component" value="Chromosome"/>
</dbReference>
<organism evidence="10 11">
    <name type="scientific">Cytobacillus gottheilii</name>
    <dbReference type="NCBI Taxonomy" id="859144"/>
    <lineage>
        <taxon>Bacteria</taxon>
        <taxon>Bacillati</taxon>
        <taxon>Bacillota</taxon>
        <taxon>Bacilli</taxon>
        <taxon>Bacillales</taxon>
        <taxon>Bacillaceae</taxon>
        <taxon>Cytobacillus</taxon>
    </lineage>
</organism>
<feature type="region of interest" description="Disordered" evidence="8">
    <location>
        <begin position="503"/>
        <end position="531"/>
    </location>
</feature>
<keyword evidence="3" id="KW-0813">Transport</keyword>
<keyword evidence="5 9" id="KW-0812">Transmembrane</keyword>
<evidence type="ECO:0000256" key="1">
    <source>
        <dbReference type="ARBA" id="ARBA00004651"/>
    </source>
</evidence>
<protein>
    <submittedName>
        <fullName evidence="10">BCCT family transporter</fullName>
    </submittedName>
</protein>
<feature type="transmembrane region" description="Helical" evidence="9">
    <location>
        <begin position="229"/>
        <end position="250"/>
    </location>
</feature>
<dbReference type="EMBL" id="CP071709">
    <property type="protein sequence ID" value="QVY62407.1"/>
    <property type="molecule type" value="Genomic_DNA"/>
</dbReference>
<gene>
    <name evidence="10" type="ORF">J1899_04700</name>
</gene>
<evidence type="ECO:0000313" key="11">
    <source>
        <dbReference type="Proteomes" id="UP000679247"/>
    </source>
</evidence>
<keyword evidence="11" id="KW-1185">Reference proteome</keyword>
<keyword evidence="7 9" id="KW-0472">Membrane</keyword>
<evidence type="ECO:0000313" key="10">
    <source>
        <dbReference type="EMBL" id="QVY62407.1"/>
    </source>
</evidence>